<organism evidence="1 2">
    <name type="scientific">Euroglyphus maynei</name>
    <name type="common">Mayne's house dust mite</name>
    <dbReference type="NCBI Taxonomy" id="6958"/>
    <lineage>
        <taxon>Eukaryota</taxon>
        <taxon>Metazoa</taxon>
        <taxon>Ecdysozoa</taxon>
        <taxon>Arthropoda</taxon>
        <taxon>Chelicerata</taxon>
        <taxon>Arachnida</taxon>
        <taxon>Acari</taxon>
        <taxon>Acariformes</taxon>
        <taxon>Sarcoptiformes</taxon>
        <taxon>Astigmata</taxon>
        <taxon>Psoroptidia</taxon>
        <taxon>Analgoidea</taxon>
        <taxon>Pyroglyphidae</taxon>
        <taxon>Pyroglyphinae</taxon>
        <taxon>Euroglyphus</taxon>
    </lineage>
</organism>
<dbReference type="AlphaFoldDB" id="A0A1Y3BNR3"/>
<dbReference type="Proteomes" id="UP000194236">
    <property type="component" value="Unassembled WGS sequence"/>
</dbReference>
<sequence>MKPEDIVEEIVEIVGEEIHEELPQKPGKPKKTIIKRRLKKPNETEEIIEQTVIEEHPRKPKKIVVSKYRQQPGDKKPKLISEEKILLEKIIEVPSVEEPEKYKKMLVR</sequence>
<feature type="non-terminal residue" evidence="1">
    <location>
        <position position="108"/>
    </location>
</feature>
<dbReference type="EMBL" id="MUJZ01012823">
    <property type="protein sequence ID" value="OTF81578.1"/>
    <property type="molecule type" value="Genomic_DNA"/>
</dbReference>
<evidence type="ECO:0008006" key="3">
    <source>
        <dbReference type="Google" id="ProtNLM"/>
    </source>
</evidence>
<accession>A0A1Y3BNR3</accession>
<name>A0A1Y3BNR3_EURMA</name>
<keyword evidence="2" id="KW-1185">Reference proteome</keyword>
<reference evidence="1 2" key="1">
    <citation type="submission" date="2017-03" db="EMBL/GenBank/DDBJ databases">
        <title>Genome Survey of Euroglyphus maynei.</title>
        <authorList>
            <person name="Arlian L.G."/>
            <person name="Morgan M.S."/>
            <person name="Rider S.D."/>
        </authorList>
    </citation>
    <scope>NUCLEOTIDE SEQUENCE [LARGE SCALE GENOMIC DNA]</scope>
    <source>
        <strain evidence="1">Arlian Lab</strain>
        <tissue evidence="1">Whole body</tissue>
    </source>
</reference>
<evidence type="ECO:0000313" key="2">
    <source>
        <dbReference type="Proteomes" id="UP000194236"/>
    </source>
</evidence>
<gene>
    <name evidence="1" type="ORF">BLA29_014400</name>
</gene>
<evidence type="ECO:0000313" key="1">
    <source>
        <dbReference type="EMBL" id="OTF81578.1"/>
    </source>
</evidence>
<comment type="caution">
    <text evidence="1">The sequence shown here is derived from an EMBL/GenBank/DDBJ whole genome shotgun (WGS) entry which is preliminary data.</text>
</comment>
<proteinExistence type="predicted"/>
<protein>
    <recommendedName>
        <fullName evidence="3">Titin-like protein</fullName>
    </recommendedName>
</protein>